<dbReference type="Pfam" id="PF00004">
    <property type="entry name" value="AAA"/>
    <property type="match status" value="1"/>
</dbReference>
<dbReference type="EMBL" id="VFLP01000045">
    <property type="protein sequence ID" value="TRX91467.1"/>
    <property type="molecule type" value="Genomic_DNA"/>
</dbReference>
<dbReference type="InterPro" id="IPR056599">
    <property type="entry name" value="AAA_lid_fung"/>
</dbReference>
<evidence type="ECO:0000313" key="4">
    <source>
        <dbReference type="Proteomes" id="UP000319160"/>
    </source>
</evidence>
<comment type="caution">
    <text evidence="3">The sequence shown here is derived from an EMBL/GenBank/DDBJ whole genome shotgun (WGS) entry which is preliminary data.</text>
</comment>
<dbReference type="SMART" id="SM00382">
    <property type="entry name" value="AAA"/>
    <property type="match status" value="1"/>
</dbReference>
<dbReference type="OrthoDB" id="10042665at2759"/>
<dbReference type="Pfam" id="PF23232">
    <property type="entry name" value="AAA_lid_13"/>
    <property type="match status" value="1"/>
</dbReference>
<dbReference type="SUPFAM" id="SSF52540">
    <property type="entry name" value="P-loop containing nucleoside triphosphate hydrolases"/>
    <property type="match status" value="1"/>
</dbReference>
<dbReference type="GO" id="GO:0016887">
    <property type="term" value="F:ATP hydrolysis activity"/>
    <property type="evidence" value="ECO:0007669"/>
    <property type="project" value="InterPro"/>
</dbReference>
<dbReference type="Proteomes" id="UP000319160">
    <property type="component" value="Unassembled WGS sequence"/>
</dbReference>
<keyword evidence="4" id="KW-1185">Reference proteome</keyword>
<dbReference type="Pfam" id="PF22942">
    <property type="entry name" value="DUF7025"/>
    <property type="match status" value="1"/>
</dbReference>
<gene>
    <name evidence="3" type="ORF">FHL15_007691</name>
</gene>
<feature type="region of interest" description="Disordered" evidence="1">
    <location>
        <begin position="686"/>
        <end position="708"/>
    </location>
</feature>
<reference evidence="4" key="1">
    <citation type="submission" date="2019-06" db="EMBL/GenBank/DDBJ databases">
        <title>Draft genome sequence of the griseofulvin-producing fungus Xylaria cubensis strain G536.</title>
        <authorList>
            <person name="Mead M.E."/>
            <person name="Raja H.A."/>
            <person name="Steenwyk J.L."/>
            <person name="Knowles S.L."/>
            <person name="Oberlies N.H."/>
            <person name="Rokas A."/>
        </authorList>
    </citation>
    <scope>NUCLEOTIDE SEQUENCE [LARGE SCALE GENOMIC DNA]</scope>
    <source>
        <strain evidence="4">G536</strain>
    </source>
</reference>
<feature type="compositionally biased region" description="Basic and acidic residues" evidence="1">
    <location>
        <begin position="691"/>
        <end position="702"/>
    </location>
</feature>
<accession>A0A553HU64</accession>
<proteinExistence type="predicted"/>
<dbReference type="PANTHER" id="PTHR46411">
    <property type="entry name" value="FAMILY ATPASE, PUTATIVE-RELATED"/>
    <property type="match status" value="1"/>
</dbReference>
<evidence type="ECO:0000313" key="3">
    <source>
        <dbReference type="EMBL" id="TRX91467.1"/>
    </source>
</evidence>
<organism evidence="3 4">
    <name type="scientific">Xylaria flabelliformis</name>
    <dbReference type="NCBI Taxonomy" id="2512241"/>
    <lineage>
        <taxon>Eukaryota</taxon>
        <taxon>Fungi</taxon>
        <taxon>Dikarya</taxon>
        <taxon>Ascomycota</taxon>
        <taxon>Pezizomycotina</taxon>
        <taxon>Sordariomycetes</taxon>
        <taxon>Xylariomycetidae</taxon>
        <taxon>Xylariales</taxon>
        <taxon>Xylariaceae</taxon>
        <taxon>Xylaria</taxon>
    </lineage>
</organism>
<dbReference type="Gene3D" id="3.40.50.300">
    <property type="entry name" value="P-loop containing nucleotide triphosphate hydrolases"/>
    <property type="match status" value="1"/>
</dbReference>
<feature type="compositionally biased region" description="Acidic residues" evidence="1">
    <location>
        <begin position="85"/>
        <end position="100"/>
    </location>
</feature>
<sequence length="708" mass="82434">MDQSDEKPKVLLVHKVVCQRSGTNHSDHRRERWFFDTPRLYSGDTKKSILRGKTPADELRSYLHHLFRPHRKRKSGNNKKYYYEGDGDYDDDDDDDDDDNHSDNDEVRDFVGEFVVAVVERLYDCGMYHESVEEQFELIEPQTAIQRIPRTIRPHLFVLKADGPEASIAHERMHISNSNLLNFLQEVVVSDAYTFVKPIFPKRLSAPYLPIYYFLDAIQYRMEDLDNENLQAQLAAFMQFVLDANRVDYAEANDLLSRGRINRKHFWKLFGPYQIVVSEERDNAQGFITGTLIENPGDVYYVDSWSWSFNGNFKRTVTTLEISWPKEDDYEINITDLNTYPLKFATPEMKYRLKKRGERVWACRHQAYVSYHAPSPSFDVQMAQPRFMIDMTMYNQLHADPMTAQEDSDKSDMLDLESTLKVEYIDDIDWQLEAFDRLVLDHNKKEIIQALVSVHVSTAVLKEPHDIIQGKGNALIMLLHGSPGTGKTLTAESIAELTRKPLYRVTCGDVGIEPEAVEKYLNSVLYIGTAWGCVVLLDEADIFLEERTQADLQRNALVSVFLRVLEYYNGILILTTNRVGIFDEAFKSRIQLAIHYPPLDRESRLEIWLNFFNAMREEDNIDINGLKRKADRLAHYRINGRQIRNTVKSAKQLAYYKREQLAYSHFDRIIRIANEFDRYIEKTHGGNTDEEWARDSHTRAEEPGSPEN</sequence>
<name>A0A553HU64_9PEZI</name>
<protein>
    <recommendedName>
        <fullName evidence="2">AAA+ ATPase domain-containing protein</fullName>
    </recommendedName>
</protein>
<dbReference type="InterPro" id="IPR027417">
    <property type="entry name" value="P-loop_NTPase"/>
</dbReference>
<feature type="domain" description="AAA+ ATPase" evidence="2">
    <location>
        <begin position="473"/>
        <end position="600"/>
    </location>
</feature>
<dbReference type="InterPro" id="IPR003593">
    <property type="entry name" value="AAA+_ATPase"/>
</dbReference>
<dbReference type="CDD" id="cd19481">
    <property type="entry name" value="RecA-like_protease"/>
    <property type="match status" value="1"/>
</dbReference>
<dbReference type="AlphaFoldDB" id="A0A553HU64"/>
<dbReference type="InterPro" id="IPR003959">
    <property type="entry name" value="ATPase_AAA_core"/>
</dbReference>
<dbReference type="PANTHER" id="PTHR46411:SF2">
    <property type="entry name" value="AAA+ ATPASE DOMAIN-CONTAINING PROTEIN"/>
    <property type="match status" value="1"/>
</dbReference>
<evidence type="ECO:0000259" key="2">
    <source>
        <dbReference type="SMART" id="SM00382"/>
    </source>
</evidence>
<dbReference type="InterPro" id="IPR054289">
    <property type="entry name" value="DUF7025"/>
</dbReference>
<feature type="region of interest" description="Disordered" evidence="1">
    <location>
        <begin position="72"/>
        <end position="105"/>
    </location>
</feature>
<dbReference type="GO" id="GO:0005524">
    <property type="term" value="F:ATP binding"/>
    <property type="evidence" value="ECO:0007669"/>
    <property type="project" value="InterPro"/>
</dbReference>
<evidence type="ECO:0000256" key="1">
    <source>
        <dbReference type="SAM" id="MobiDB-lite"/>
    </source>
</evidence>